<sequence>MPLIDLIVNADFENVYSFAPAEGEFRYYLRLKCTSCGDEPEDFVYVDPGNIEEVPGGRGQANFTRKCKNCSKSANLTVMAGGEVLASQPDSVLATFDCRGCEPCDWRPQGEEAWACFANTVEGDPDDPKDPEPGTAYAVTFEEGEWCGYDEATEQSLMISNLQCSFATSKRSGGELTGKLSRIHAHKTG</sequence>
<dbReference type="AlphaFoldDB" id="A0A7S3UKA1"/>
<evidence type="ECO:0000256" key="2">
    <source>
        <dbReference type="ARBA" id="ARBA00022723"/>
    </source>
</evidence>
<proteinExistence type="inferred from homology"/>
<organism evidence="4">
    <name type="scientific">Oxyrrhis marina</name>
    <name type="common">Dinoflagellate</name>
    <dbReference type="NCBI Taxonomy" id="2969"/>
    <lineage>
        <taxon>Eukaryota</taxon>
        <taxon>Sar</taxon>
        <taxon>Alveolata</taxon>
        <taxon>Dinophyceae</taxon>
        <taxon>Oxyrrhinales</taxon>
        <taxon>Oxyrrhinaceae</taxon>
        <taxon>Oxyrrhis</taxon>
    </lineage>
</organism>
<evidence type="ECO:0000256" key="1">
    <source>
        <dbReference type="ARBA" id="ARBA00007818"/>
    </source>
</evidence>
<keyword evidence="3" id="KW-0862">Zinc</keyword>
<protein>
    <submittedName>
        <fullName evidence="4">Uncharacterized protein</fullName>
    </submittedName>
</protein>
<name>A0A7S3UKA1_OXYMA</name>
<gene>
    <name evidence="4" type="ORF">OMAR00292_LOCUS2432</name>
</gene>
<comment type="similarity">
    <text evidence="1">Belongs to the UPF0587 family.</text>
</comment>
<dbReference type="PANTHER" id="PTHR12857:SF0">
    <property type="entry name" value="CXXC MOTIF CONTAINING ZINC BINDING PROTEIN"/>
    <property type="match status" value="1"/>
</dbReference>
<accession>A0A7S3UKA1</accession>
<reference evidence="4" key="1">
    <citation type="submission" date="2021-01" db="EMBL/GenBank/DDBJ databases">
        <authorList>
            <person name="Corre E."/>
            <person name="Pelletier E."/>
            <person name="Niang G."/>
            <person name="Scheremetjew M."/>
            <person name="Finn R."/>
            <person name="Kale V."/>
            <person name="Holt S."/>
            <person name="Cochrane G."/>
            <person name="Meng A."/>
            <person name="Brown T."/>
            <person name="Cohen L."/>
        </authorList>
    </citation>
    <scope>NUCLEOTIDE SEQUENCE</scope>
    <source>
        <strain evidence="4">CCMP1795</strain>
    </source>
</reference>
<evidence type="ECO:0000313" key="4">
    <source>
        <dbReference type="EMBL" id="CAE0616556.1"/>
    </source>
</evidence>
<dbReference type="Pfam" id="PF05907">
    <property type="entry name" value="CXXC_Zn-b_euk"/>
    <property type="match status" value="1"/>
</dbReference>
<dbReference type="EMBL" id="HBIT01005025">
    <property type="protein sequence ID" value="CAE0616556.1"/>
    <property type="molecule type" value="Transcribed_RNA"/>
</dbReference>
<keyword evidence="2" id="KW-0479">Metal-binding</keyword>
<dbReference type="GO" id="GO:0008270">
    <property type="term" value="F:zinc ion binding"/>
    <property type="evidence" value="ECO:0007669"/>
    <property type="project" value="TreeGrafter"/>
</dbReference>
<dbReference type="SUPFAM" id="SSF141678">
    <property type="entry name" value="MAL13P1.257-like"/>
    <property type="match status" value="1"/>
</dbReference>
<evidence type="ECO:0000256" key="3">
    <source>
        <dbReference type="ARBA" id="ARBA00022833"/>
    </source>
</evidence>
<dbReference type="InterPro" id="IPR008584">
    <property type="entry name" value="CXXC_Zn-binding_euk"/>
</dbReference>
<dbReference type="PANTHER" id="PTHR12857">
    <property type="entry name" value="CXXC MOTIF CONTAINING ZINC BINDING PROTEIN"/>
    <property type="match status" value="1"/>
</dbReference>